<dbReference type="GO" id="GO:0000160">
    <property type="term" value="P:phosphorelay signal transduction system"/>
    <property type="evidence" value="ECO:0007669"/>
    <property type="project" value="InterPro"/>
</dbReference>
<feature type="domain" description="Response regulatory" evidence="2">
    <location>
        <begin position="2"/>
        <end position="118"/>
    </location>
</feature>
<dbReference type="Gene3D" id="3.40.50.2300">
    <property type="match status" value="1"/>
</dbReference>
<dbReference type="PROSITE" id="PS50110">
    <property type="entry name" value="RESPONSE_REGULATORY"/>
    <property type="match status" value="1"/>
</dbReference>
<dbReference type="InterPro" id="IPR011006">
    <property type="entry name" value="CheY-like_superfamily"/>
</dbReference>
<comment type="caution">
    <text evidence="1">Lacks conserved residue(s) required for the propagation of feature annotation.</text>
</comment>
<evidence type="ECO:0000256" key="1">
    <source>
        <dbReference type="PROSITE-ProRule" id="PRU00169"/>
    </source>
</evidence>
<organism evidence="3 4">
    <name type="scientific">Sulfurimicrobium lacus</name>
    <dbReference type="NCBI Taxonomy" id="2715678"/>
    <lineage>
        <taxon>Bacteria</taxon>
        <taxon>Pseudomonadati</taxon>
        <taxon>Pseudomonadota</taxon>
        <taxon>Betaproteobacteria</taxon>
        <taxon>Nitrosomonadales</taxon>
        <taxon>Sulfuricellaceae</taxon>
        <taxon>Sulfurimicrobium</taxon>
    </lineage>
</organism>
<accession>A0A6F8VC91</accession>
<dbReference type="SUPFAM" id="SSF52172">
    <property type="entry name" value="CheY-like"/>
    <property type="match status" value="1"/>
</dbReference>
<evidence type="ECO:0000313" key="3">
    <source>
        <dbReference type="EMBL" id="BCB27284.1"/>
    </source>
</evidence>
<protein>
    <recommendedName>
        <fullName evidence="2">Response regulatory domain-containing protein</fullName>
    </recommendedName>
</protein>
<dbReference type="InterPro" id="IPR001789">
    <property type="entry name" value="Sig_transdc_resp-reg_receiver"/>
</dbReference>
<sequence>MRVLIVEKDPFGRRLLEQIIRLEGYEVFIAECAKGAKRMARELRPDIMLMNVFYPLHADSEPLEQIKVRCNKSAVPSLLVSCMGKCDRLSARAGASIFDRLPSNLKIRIVDRILRLCYGLKQFKRKSVGQCRLKVDSIFSLSELESQPVLMGR</sequence>
<dbReference type="AlphaFoldDB" id="A0A6F8VC91"/>
<name>A0A6F8VC91_9PROT</name>
<keyword evidence="4" id="KW-1185">Reference proteome</keyword>
<dbReference type="RefSeq" id="WP_173064630.1">
    <property type="nucleotide sequence ID" value="NZ_AP022853.1"/>
</dbReference>
<evidence type="ECO:0000313" key="4">
    <source>
        <dbReference type="Proteomes" id="UP000502260"/>
    </source>
</evidence>
<dbReference type="Proteomes" id="UP000502260">
    <property type="component" value="Chromosome"/>
</dbReference>
<dbReference type="KEGG" id="slac:SKTS_21700"/>
<evidence type="ECO:0000259" key="2">
    <source>
        <dbReference type="PROSITE" id="PS50110"/>
    </source>
</evidence>
<reference evidence="4" key="1">
    <citation type="submission" date="2020-03" db="EMBL/GenBank/DDBJ databases">
        <title>Complete genome sequence of sulfur-oxidizing bacterium skT11.</title>
        <authorList>
            <person name="Kanda M."/>
            <person name="Kojima H."/>
            <person name="Fukui M."/>
        </authorList>
    </citation>
    <scope>NUCLEOTIDE SEQUENCE [LARGE SCALE GENOMIC DNA]</scope>
    <source>
        <strain evidence="4">skT11</strain>
    </source>
</reference>
<gene>
    <name evidence="3" type="ORF">SKTS_21700</name>
</gene>
<dbReference type="EMBL" id="AP022853">
    <property type="protein sequence ID" value="BCB27284.1"/>
    <property type="molecule type" value="Genomic_DNA"/>
</dbReference>
<proteinExistence type="predicted"/>